<proteinExistence type="predicted"/>
<dbReference type="PANTHER" id="PTHR34385:SF1">
    <property type="entry name" value="PEPTIDOGLYCAN L-ALANYL-D-GLUTAMATE ENDOPEPTIDASE CWLK"/>
    <property type="match status" value="1"/>
</dbReference>
<dbReference type="Gene3D" id="3.30.1380.10">
    <property type="match status" value="1"/>
</dbReference>
<keyword evidence="3" id="KW-0121">Carboxypeptidase</keyword>
<keyword evidence="3" id="KW-0378">Hydrolase</keyword>
<evidence type="ECO:0000256" key="1">
    <source>
        <dbReference type="SAM" id="MobiDB-lite"/>
    </source>
</evidence>
<feature type="domain" description="D-alanyl-D-alanine carboxypeptidase-like core" evidence="2">
    <location>
        <begin position="134"/>
        <end position="259"/>
    </location>
</feature>
<dbReference type="InterPro" id="IPR052179">
    <property type="entry name" value="DD-CPase-like"/>
</dbReference>
<dbReference type="Proteomes" id="UP001426770">
    <property type="component" value="Unassembled WGS sequence"/>
</dbReference>
<evidence type="ECO:0000259" key="2">
    <source>
        <dbReference type="Pfam" id="PF02557"/>
    </source>
</evidence>
<name>A0ABP9WE70_9MICO</name>
<dbReference type="PANTHER" id="PTHR34385">
    <property type="entry name" value="D-ALANYL-D-ALANINE CARBOXYPEPTIDASE"/>
    <property type="match status" value="1"/>
</dbReference>
<protein>
    <submittedName>
        <fullName evidence="3">Carboxypeptidase YodJ</fullName>
    </submittedName>
</protein>
<dbReference type="GO" id="GO:0004180">
    <property type="term" value="F:carboxypeptidase activity"/>
    <property type="evidence" value="ECO:0007669"/>
    <property type="project" value="UniProtKB-KW"/>
</dbReference>
<dbReference type="Pfam" id="PF02557">
    <property type="entry name" value="VanY"/>
    <property type="match status" value="1"/>
</dbReference>
<gene>
    <name evidence="3" type="primary">yodJ</name>
    <name evidence="3" type="ORF">Lsed01_00551</name>
</gene>
<feature type="compositionally biased region" description="Polar residues" evidence="1">
    <location>
        <begin position="55"/>
        <end position="77"/>
    </location>
</feature>
<sequence length="287" mass="30483">MRVSHAPVYRRRRFVAAACAVAIVGMGLGMLTAELWSVHFGSRVEAAPVAPVTPGSATPASSPLASDAPTSSATPVVTASPAPVASPVLGFDASAHSVDDPDSIWVVVNKARPMVPQDYEPADLETVEGASGTRLRAEAAAALAGLRDAARAADADFAMSTGFRDRDLQGSLYTTYVERSGQVRADRYSARPGFSEHQTGLSVDVHAGGCDLQSCFAVTPAGRFLAEHAWEHGFIVRYPEGKEDVTGYIFEPWHLRYVGTELAAEMRARGVATLEEFFGLDPAPDYS</sequence>
<dbReference type="SUPFAM" id="SSF55166">
    <property type="entry name" value="Hedgehog/DD-peptidase"/>
    <property type="match status" value="1"/>
</dbReference>
<dbReference type="InterPro" id="IPR003709">
    <property type="entry name" value="VanY-like_core_dom"/>
</dbReference>
<accession>A0ABP9WE70</accession>
<keyword evidence="4" id="KW-1185">Reference proteome</keyword>
<dbReference type="InterPro" id="IPR058193">
    <property type="entry name" value="VanY/YodJ_core_dom"/>
</dbReference>
<comment type="caution">
    <text evidence="3">The sequence shown here is derived from an EMBL/GenBank/DDBJ whole genome shotgun (WGS) entry which is preliminary data.</text>
</comment>
<dbReference type="RefSeq" id="WP_345378438.1">
    <property type="nucleotide sequence ID" value="NZ_BAABRR010000002.1"/>
</dbReference>
<feature type="region of interest" description="Disordered" evidence="1">
    <location>
        <begin position="51"/>
        <end position="79"/>
    </location>
</feature>
<reference evidence="3 4" key="1">
    <citation type="submission" date="2024-02" db="EMBL/GenBank/DDBJ databases">
        <title>Lysinimicrobium sediminis NBRC 112286.</title>
        <authorList>
            <person name="Ichikawa N."/>
            <person name="Katano-Makiyama Y."/>
            <person name="Hidaka K."/>
        </authorList>
    </citation>
    <scope>NUCLEOTIDE SEQUENCE [LARGE SCALE GENOMIC DNA]</scope>
    <source>
        <strain evidence="3 4">NBRC 112286</strain>
    </source>
</reference>
<evidence type="ECO:0000313" key="4">
    <source>
        <dbReference type="Proteomes" id="UP001426770"/>
    </source>
</evidence>
<dbReference type="CDD" id="cd14852">
    <property type="entry name" value="LD-carboxypeptidase"/>
    <property type="match status" value="1"/>
</dbReference>
<evidence type="ECO:0000313" key="3">
    <source>
        <dbReference type="EMBL" id="GAA5518132.1"/>
    </source>
</evidence>
<dbReference type="InterPro" id="IPR009045">
    <property type="entry name" value="Zn_M74/Hedgehog-like"/>
</dbReference>
<organism evidence="3 4">
    <name type="scientific">Demequina sediminis</name>
    <dbReference type="NCBI Taxonomy" id="1930058"/>
    <lineage>
        <taxon>Bacteria</taxon>
        <taxon>Bacillati</taxon>
        <taxon>Actinomycetota</taxon>
        <taxon>Actinomycetes</taxon>
        <taxon>Micrococcales</taxon>
        <taxon>Demequinaceae</taxon>
        <taxon>Demequina</taxon>
    </lineage>
</organism>
<keyword evidence="3" id="KW-0645">Protease</keyword>
<dbReference type="EMBL" id="BAABRR010000002">
    <property type="protein sequence ID" value="GAA5518132.1"/>
    <property type="molecule type" value="Genomic_DNA"/>
</dbReference>